<dbReference type="RefSeq" id="WP_118420703.1">
    <property type="nucleotide sequence ID" value="NZ_QRZF01000019.1"/>
</dbReference>
<accession>A0A412XVN9</accession>
<dbReference type="PROSITE" id="PS51257">
    <property type="entry name" value="PROKAR_LIPOPROTEIN"/>
    <property type="match status" value="1"/>
</dbReference>
<evidence type="ECO:0000313" key="2">
    <source>
        <dbReference type="Proteomes" id="UP000283850"/>
    </source>
</evidence>
<name>A0A412XVN9_9BACE</name>
<reference evidence="1 2" key="1">
    <citation type="submission" date="2018-08" db="EMBL/GenBank/DDBJ databases">
        <title>A genome reference for cultivated species of the human gut microbiota.</title>
        <authorList>
            <person name="Zou Y."/>
            <person name="Xue W."/>
            <person name="Luo G."/>
        </authorList>
    </citation>
    <scope>NUCLEOTIDE SEQUENCE [LARGE SCALE GENOMIC DNA]</scope>
    <source>
        <strain evidence="1 2">AF14-32</strain>
    </source>
</reference>
<protein>
    <recommendedName>
        <fullName evidence="3">Major fimbrial subunit protein N-terminal domain-containing protein</fullName>
    </recommendedName>
</protein>
<evidence type="ECO:0008006" key="3">
    <source>
        <dbReference type="Google" id="ProtNLM"/>
    </source>
</evidence>
<organism evidence="1 2">
    <name type="scientific">Bacteroides intestinalis</name>
    <dbReference type="NCBI Taxonomy" id="329854"/>
    <lineage>
        <taxon>Bacteria</taxon>
        <taxon>Pseudomonadati</taxon>
        <taxon>Bacteroidota</taxon>
        <taxon>Bacteroidia</taxon>
        <taxon>Bacteroidales</taxon>
        <taxon>Bacteroidaceae</taxon>
        <taxon>Bacteroides</taxon>
    </lineage>
</organism>
<dbReference type="Proteomes" id="UP000283850">
    <property type="component" value="Unassembled WGS sequence"/>
</dbReference>
<comment type="caution">
    <text evidence="1">The sequence shown here is derived from an EMBL/GenBank/DDBJ whole genome shotgun (WGS) entry which is preliminary data.</text>
</comment>
<dbReference type="AlphaFoldDB" id="A0A412XVN9"/>
<proteinExistence type="predicted"/>
<evidence type="ECO:0000313" key="1">
    <source>
        <dbReference type="EMBL" id="RGV49235.1"/>
    </source>
</evidence>
<sequence length="1070" mass="118116">MKYRISRFKKNYLLLILMAAIWLAGCVQEEFSIAPPPTTENGIRFTLTVPDVGIPSVSSRTMSGVGAAKKEDEVKTVDILVFDTSKSPSVFLEWVEGTGVTQDLANNISTVDFSAILSPTVSSACIAIVANKQLGSIVSGFVKGTTSKAEVLKAITHTSTGEWPADGLTPDGYAPIPMYGEKEVTKLGPSMEPITGISMTRMLARIDIRNSASNFTVEEVYLANYNTTGYVAPAWDANGQIIVSAADDALNIPANSGKQTQESLILSYSVDGNTPYDGEIYTFEAPAAVDAGSASQDGAASRKEAVCLIVKGNIDNGESTFYRVDFTKTGEVGEQVEYLPLKRNYKYIVSITKALGAGYESIGDALNSYTVMSNLKIRLIHYNRDKVKDVVYNGQYMLGVGESEVGVTQYQNNSYAIDIFTDSPDGWKASITEGSDWLGFSDGAATASGIANDDTQLMLRIPYFNNGTIGITRTATVTLTAGRLTHEIKVIQEVIDPGIIKFVDAYGNVLENGLFFPIRNPDGDDLPIEPQTVYVMFSMDKINVYLQETVNEGTVQYAAGGLIPELERDNSKTFRDRVQAFTVQLNPRRVGDGSTVNGTGWWWRQDYMKFNLFDKEGYFTQVQFPINQGELEFSIRFYPTTTNSRTYKMYLGAEQYVQLFVNNNWEIMEIEELDIVGDDGTGLIRPDADNDIIVGTKNADAKMYQQSVVSANDDGKGNDIVNRGYDFRLKLHPGKWKEGKSGTIRITFRNVMHTVSDSYYPFYRTIDLQMVSEVKSYTSVGQPLFYLYPLRFDNRKYYTEDASRGRQANATDAETICKNIGDGWRLPTASELLMSYVYENALGGNALDGSYYNSQNIYGWYHNWTGNYWSSSYYTAAGSATRFSLELSTGFPYSESVSDNKYFRCVRDNSKSGTKYPYLIKSTEGVTVVSRDANGGADSSVLLSSGESPATTNKVAPKFQIENTSSTGKTWEQARDICAGKGNNWRLPTQREMYLALSLGASVLSNNNQGFGSSTTWTGNGFQEISGVHWTLTDRDGNYWLVGENSAVFGAWPQGGAATWARYRCVRTVE</sequence>
<dbReference type="EMBL" id="QRZF01000019">
    <property type="protein sequence ID" value="RGV49235.1"/>
    <property type="molecule type" value="Genomic_DNA"/>
</dbReference>
<gene>
    <name evidence="1" type="ORF">DWW10_20280</name>
</gene>